<feature type="region of interest" description="Disordered" evidence="1">
    <location>
        <begin position="1"/>
        <end position="30"/>
    </location>
</feature>
<evidence type="ECO:0008006" key="4">
    <source>
        <dbReference type="Google" id="ProtNLM"/>
    </source>
</evidence>
<accession>A0A2N5IW62</accession>
<name>A0A2N5IW62_9BIFI</name>
<keyword evidence="3" id="KW-1185">Reference proteome</keyword>
<dbReference type="Proteomes" id="UP000235034">
    <property type="component" value="Unassembled WGS sequence"/>
</dbReference>
<evidence type="ECO:0000313" key="3">
    <source>
        <dbReference type="Proteomes" id="UP000235034"/>
    </source>
</evidence>
<dbReference type="InterPro" id="IPR021555">
    <property type="entry name" value="DUF3000"/>
</dbReference>
<reference evidence="2 3" key="1">
    <citation type="submission" date="2017-07" db="EMBL/GenBank/DDBJ databases">
        <title>Bifidobacterium novel species.</title>
        <authorList>
            <person name="Lugli G.A."/>
            <person name="Milani C."/>
            <person name="Duranti S."/>
            <person name="Mangifesta M."/>
        </authorList>
    </citation>
    <scope>NUCLEOTIDE SEQUENCE [LARGE SCALE GENOMIC DNA]</scope>
    <source>
        <strain evidence="2 3">77</strain>
    </source>
</reference>
<proteinExistence type="predicted"/>
<gene>
    <name evidence="2" type="ORF">Uis4E_1777</name>
</gene>
<sequence length="216" mass="23152">MADIYAFPTGVKSRTGRDAGPGLPGRPAGVPDDVWHAVESVRGMQRIGDVRYREIPVPSTLADYGIGVELEAGARDDDVGTPFDGAAPAGVATGWIMILYSATRREDWGSRWRCVAFARLPLDNGEDDALTPDLYWDLMCAHLDAVDPDSVGGTVTVTRNTAFGALGRDDSAGCEIRVSFTPTTFDGMPYDAGASVSVWARFLKSTILFDGETDVD</sequence>
<dbReference type="OrthoDB" id="3210980at2"/>
<comment type="caution">
    <text evidence="2">The sequence shown here is derived from an EMBL/GenBank/DDBJ whole genome shotgun (WGS) entry which is preliminary data.</text>
</comment>
<dbReference type="RefSeq" id="WP_101622863.1">
    <property type="nucleotide sequence ID" value="NZ_NMWT01000028.1"/>
</dbReference>
<evidence type="ECO:0000256" key="1">
    <source>
        <dbReference type="SAM" id="MobiDB-lite"/>
    </source>
</evidence>
<dbReference type="AlphaFoldDB" id="A0A2N5IW62"/>
<evidence type="ECO:0000313" key="2">
    <source>
        <dbReference type="EMBL" id="PLS26202.1"/>
    </source>
</evidence>
<protein>
    <recommendedName>
        <fullName evidence="4">Permease</fullName>
    </recommendedName>
</protein>
<dbReference type="EMBL" id="NMWT01000028">
    <property type="protein sequence ID" value="PLS26202.1"/>
    <property type="molecule type" value="Genomic_DNA"/>
</dbReference>
<dbReference type="Pfam" id="PF11452">
    <property type="entry name" value="DUF3000"/>
    <property type="match status" value="1"/>
</dbReference>
<organism evidence="2 3">
    <name type="scientific">Bifidobacterium parmae</name>
    <dbReference type="NCBI Taxonomy" id="361854"/>
    <lineage>
        <taxon>Bacteria</taxon>
        <taxon>Bacillati</taxon>
        <taxon>Actinomycetota</taxon>
        <taxon>Actinomycetes</taxon>
        <taxon>Bifidobacteriales</taxon>
        <taxon>Bifidobacteriaceae</taxon>
        <taxon>Bifidobacterium</taxon>
    </lineage>
</organism>